<keyword evidence="4" id="KW-1185">Reference proteome</keyword>
<dbReference type="SUPFAM" id="SSF51735">
    <property type="entry name" value="NAD(P)-binding Rossmann-fold domains"/>
    <property type="match status" value="1"/>
</dbReference>
<dbReference type="Proteomes" id="UP000468828">
    <property type="component" value="Unassembled WGS sequence"/>
</dbReference>
<dbReference type="GO" id="GO:0016651">
    <property type="term" value="F:oxidoreductase activity, acting on NAD(P)H"/>
    <property type="evidence" value="ECO:0007669"/>
    <property type="project" value="InterPro"/>
</dbReference>
<dbReference type="InterPro" id="IPR036291">
    <property type="entry name" value="NAD(P)-bd_dom_sf"/>
</dbReference>
<dbReference type="InterPro" id="IPR011032">
    <property type="entry name" value="GroES-like_sf"/>
</dbReference>
<dbReference type="AlphaFoldDB" id="A0A6P0H5K0"/>
<organism evidence="3 5">
    <name type="scientific">Modestobacter muralis</name>
    <dbReference type="NCBI Taxonomy" id="1608614"/>
    <lineage>
        <taxon>Bacteria</taxon>
        <taxon>Bacillati</taxon>
        <taxon>Actinomycetota</taxon>
        <taxon>Actinomycetes</taxon>
        <taxon>Geodermatophilales</taxon>
        <taxon>Geodermatophilaceae</taxon>
        <taxon>Modestobacter</taxon>
    </lineage>
</organism>
<dbReference type="InterPro" id="IPR047122">
    <property type="entry name" value="Trans-enoyl_RdTase-like"/>
</dbReference>
<comment type="caution">
    <text evidence="3">The sequence shown here is derived from an EMBL/GenBank/DDBJ whole genome shotgun (WGS) entry which is preliminary data.</text>
</comment>
<evidence type="ECO:0000313" key="2">
    <source>
        <dbReference type="EMBL" id="NEK93626.1"/>
    </source>
</evidence>
<evidence type="ECO:0000259" key="1">
    <source>
        <dbReference type="SMART" id="SM00829"/>
    </source>
</evidence>
<proteinExistence type="predicted"/>
<dbReference type="EMBL" id="JAAGWB010000013">
    <property type="protein sequence ID" value="NEN50393.1"/>
    <property type="molecule type" value="Genomic_DNA"/>
</dbReference>
<dbReference type="PANTHER" id="PTHR45348:SF2">
    <property type="entry name" value="ZINC-TYPE ALCOHOL DEHYDROGENASE-LIKE PROTEIN C2E1P3.01"/>
    <property type="match status" value="1"/>
</dbReference>
<dbReference type="SUPFAM" id="SSF50129">
    <property type="entry name" value="GroES-like"/>
    <property type="match status" value="1"/>
</dbReference>
<dbReference type="InterPro" id="IPR013154">
    <property type="entry name" value="ADH-like_N"/>
</dbReference>
<dbReference type="PANTHER" id="PTHR45348">
    <property type="entry name" value="HYPOTHETICAL OXIDOREDUCTASE (EUROFUNG)"/>
    <property type="match status" value="1"/>
</dbReference>
<dbReference type="InterPro" id="IPR020843">
    <property type="entry name" value="ER"/>
</dbReference>
<evidence type="ECO:0000313" key="5">
    <source>
        <dbReference type="Proteomes" id="UP000471152"/>
    </source>
</evidence>
<dbReference type="RefSeq" id="WP_163610055.1">
    <property type="nucleotide sequence ID" value="NZ_JAAGWB010000013.1"/>
</dbReference>
<feature type="domain" description="Enoyl reductase (ER)" evidence="1">
    <location>
        <begin position="11"/>
        <end position="370"/>
    </location>
</feature>
<dbReference type="SMART" id="SM00829">
    <property type="entry name" value="PKS_ER"/>
    <property type="match status" value="1"/>
</dbReference>
<protein>
    <submittedName>
        <fullName evidence="3">Zinc-binding alcohol dehydrogenase family protein</fullName>
    </submittedName>
</protein>
<gene>
    <name evidence="3" type="ORF">G3R41_05475</name>
    <name evidence="2" type="ORF">GCU67_05475</name>
</gene>
<name>A0A6P0H5K0_9ACTN</name>
<sequence length="373" mass="38847">MPSNTAAWITGKYAQLEVGPAPYPTPGADQVVVRGHAVAINPLDWVIQVAGPVAYRWLRYPTVLGSDVAGEVVEIGSAVTRFAVGDRVLGHAVGTDQDSTSPAEGTFQQYTVLLERMASPIPDTLTYERAAVLPLALSTASAALFQTDLLGLRHPTASPERTGEVLLVWGGSTSVGSNAVQLAVAAGYDVVSTASPRNHEHVRSLGAGQVLDHSSPTVVADLIAALAGRTVVGAVALGATSLPACVQVVAASTGRKVVVAASTPVSFEGLGDADRPRLALPRTMLRLVGKTVAQQVRARRAGVRTPFVFGTSLKHNEVSTAVYRDFLPAALAEGRYVAAPEPLVVGSGLECLQEAMDVQRRGVSARKVVVTLA</sequence>
<dbReference type="Gene3D" id="3.90.180.10">
    <property type="entry name" value="Medium-chain alcohol dehydrogenases, catalytic domain"/>
    <property type="match status" value="1"/>
</dbReference>
<dbReference type="EMBL" id="JAAGWH010000013">
    <property type="protein sequence ID" value="NEK93626.1"/>
    <property type="molecule type" value="Genomic_DNA"/>
</dbReference>
<evidence type="ECO:0000313" key="3">
    <source>
        <dbReference type="EMBL" id="NEN50393.1"/>
    </source>
</evidence>
<dbReference type="CDD" id="cd08249">
    <property type="entry name" value="enoyl_reductase_like"/>
    <property type="match status" value="1"/>
</dbReference>
<evidence type="ECO:0000313" key="4">
    <source>
        <dbReference type="Proteomes" id="UP000468828"/>
    </source>
</evidence>
<accession>A0A6P0H5K0</accession>
<dbReference type="Gene3D" id="3.40.50.720">
    <property type="entry name" value="NAD(P)-binding Rossmann-like Domain"/>
    <property type="match status" value="1"/>
</dbReference>
<dbReference type="Pfam" id="PF08240">
    <property type="entry name" value="ADH_N"/>
    <property type="match status" value="1"/>
</dbReference>
<dbReference type="Proteomes" id="UP000471152">
    <property type="component" value="Unassembled WGS sequence"/>
</dbReference>
<reference evidence="3 5" key="2">
    <citation type="submission" date="2020-02" db="EMBL/GenBank/DDBJ databases">
        <title>The WGS of Modestobacter muralis DSM 100205.</title>
        <authorList>
            <person name="Jiang Z."/>
        </authorList>
    </citation>
    <scope>NUCLEOTIDE SEQUENCE [LARGE SCALE GENOMIC DNA]</scope>
    <source>
        <strain evidence="3 5">DSM 100205</strain>
    </source>
</reference>
<reference evidence="2 4" key="1">
    <citation type="submission" date="2020-01" db="EMBL/GenBank/DDBJ databases">
        <title>the WGS Modestobacter muralis CPCC 204518.</title>
        <authorList>
            <person name="Jiang Z."/>
        </authorList>
    </citation>
    <scope>NUCLEOTIDE SEQUENCE [LARGE SCALE GENOMIC DNA]</scope>
    <source>
        <strain evidence="2 4">DSM 100205</strain>
    </source>
</reference>